<dbReference type="InterPro" id="IPR030662">
    <property type="entry name" value="DPH6/MJ0570"/>
</dbReference>
<dbReference type="EMBL" id="KK365149">
    <property type="protein sequence ID" value="KCZ81143.1"/>
    <property type="molecule type" value="Genomic_DNA"/>
</dbReference>
<comment type="catalytic activity">
    <reaction evidence="5">
        <text>diphthine-[translation elongation factor 2] + NH4(+) + ATP = diphthamide-[translation elongation factor 2] + AMP + diphosphate + H(+)</text>
        <dbReference type="Rhea" id="RHEA:19753"/>
        <dbReference type="Rhea" id="RHEA-COMP:10172"/>
        <dbReference type="Rhea" id="RHEA-COMP:10174"/>
        <dbReference type="ChEBI" id="CHEBI:15378"/>
        <dbReference type="ChEBI" id="CHEBI:16692"/>
        <dbReference type="ChEBI" id="CHEBI:28938"/>
        <dbReference type="ChEBI" id="CHEBI:30616"/>
        <dbReference type="ChEBI" id="CHEBI:33019"/>
        <dbReference type="ChEBI" id="CHEBI:82696"/>
        <dbReference type="ChEBI" id="CHEBI:456215"/>
        <dbReference type="EC" id="6.3.1.14"/>
    </reaction>
</comment>
<dbReference type="InterPro" id="IPR014729">
    <property type="entry name" value="Rossmann-like_a/b/a_fold"/>
</dbReference>
<dbReference type="PANTHER" id="PTHR12196">
    <property type="entry name" value="DOMAIN OF UNKNOWN FUNCTION 71 DUF71 -CONTAINING PROTEIN"/>
    <property type="match status" value="1"/>
</dbReference>
<dbReference type="HOGENOM" id="CLU_010289_0_0_1"/>
<dbReference type="CDD" id="cd01994">
    <property type="entry name" value="AANH_PF0828-like"/>
    <property type="match status" value="1"/>
</dbReference>
<evidence type="ECO:0000256" key="5">
    <source>
        <dbReference type="ARBA" id="ARBA00048108"/>
    </source>
</evidence>
<sequence>MDFIALISGGKDSIYTTNLLIDKGYNLRGLVYIYCKSDNLDSYMYQTVGKEIISIYSECFNVPIFIKESDCLTINKDMNYVPTENDEVEDLYKILKDIPIKYDSVSSGAILSSYQKNRVDSVCKRLQKQSLAPLFNKDQLELLKEMIDYKIQAVVIKVAGVGRNFMFKELNDLYEYYKDKPQFNACGEGGEYETIVLDSPHFIKKIEILEHEIFVHPEEVNKKENTFYAKINKFITINK</sequence>
<accession>A0A059F1J5</accession>
<evidence type="ECO:0000259" key="6">
    <source>
        <dbReference type="Pfam" id="PF01902"/>
    </source>
</evidence>
<gene>
    <name evidence="7" type="ORF">H312_01435</name>
</gene>
<keyword evidence="8" id="KW-1185">Reference proteome</keyword>
<evidence type="ECO:0000256" key="4">
    <source>
        <dbReference type="ARBA" id="ARBA00031552"/>
    </source>
</evidence>
<name>A0A059F1J5_9MICR</name>
<dbReference type="Gene3D" id="3.90.1490.10">
    <property type="entry name" value="putative n-type atp pyrophosphatase, domain 2"/>
    <property type="match status" value="1"/>
</dbReference>
<dbReference type="AlphaFoldDB" id="A0A059F1J5"/>
<dbReference type="SUPFAM" id="SSF52402">
    <property type="entry name" value="Adenine nucleotide alpha hydrolases-like"/>
    <property type="match status" value="1"/>
</dbReference>
<dbReference type="NCBIfam" id="TIGR00290">
    <property type="entry name" value="MJ0570_dom"/>
    <property type="match status" value="1"/>
</dbReference>
<evidence type="ECO:0000313" key="7">
    <source>
        <dbReference type="EMBL" id="KCZ81143.1"/>
    </source>
</evidence>
<dbReference type="GO" id="GO:0017183">
    <property type="term" value="P:protein histidyl modification to diphthamide"/>
    <property type="evidence" value="ECO:0007669"/>
    <property type="project" value="TreeGrafter"/>
</dbReference>
<evidence type="ECO:0000256" key="2">
    <source>
        <dbReference type="ARBA" id="ARBA00018426"/>
    </source>
</evidence>
<reference evidence="7 8" key="2">
    <citation type="submission" date="2014-03" db="EMBL/GenBank/DDBJ databases">
        <title>The Genome Sequence of Anncaliia algerae insect isolate PRA339.</title>
        <authorList>
            <consortium name="The Broad Institute Genome Sequencing Platform"/>
            <consortium name="The Broad Institute Genome Sequencing Center for Infectious Disease"/>
            <person name="Cuomo C."/>
            <person name="Becnel J."/>
            <person name="Sanscrainte N."/>
            <person name="Walker B."/>
            <person name="Young S.K."/>
            <person name="Zeng Q."/>
            <person name="Gargeya S."/>
            <person name="Fitzgerald M."/>
            <person name="Haas B."/>
            <person name="Abouelleil A."/>
            <person name="Alvarado L."/>
            <person name="Arachchi H.M."/>
            <person name="Berlin A.M."/>
            <person name="Chapman S.B."/>
            <person name="Dewar J."/>
            <person name="Goldberg J."/>
            <person name="Griggs A."/>
            <person name="Gujja S."/>
            <person name="Hansen M."/>
            <person name="Howarth C."/>
            <person name="Imamovic A."/>
            <person name="Larimer J."/>
            <person name="McCowan C."/>
            <person name="Murphy C."/>
            <person name="Neiman D."/>
            <person name="Pearson M."/>
            <person name="Priest M."/>
            <person name="Roberts A."/>
            <person name="Saif S."/>
            <person name="Shea T."/>
            <person name="Sisk P."/>
            <person name="Sykes S."/>
            <person name="Wortman J."/>
            <person name="Nusbaum C."/>
            <person name="Birren B."/>
        </authorList>
    </citation>
    <scope>NUCLEOTIDE SEQUENCE [LARGE SCALE GENOMIC DNA]</scope>
    <source>
        <strain evidence="7 8">PRA339</strain>
    </source>
</reference>
<dbReference type="STRING" id="1288291.A0A059F1J5"/>
<dbReference type="Proteomes" id="UP000030655">
    <property type="component" value="Unassembled WGS sequence"/>
</dbReference>
<dbReference type="VEuPathDB" id="MicrosporidiaDB:H312_01435"/>
<dbReference type="OrthoDB" id="686384at2759"/>
<feature type="domain" description="Diphthamide synthase" evidence="6">
    <location>
        <begin position="1"/>
        <end position="216"/>
    </location>
</feature>
<organism evidence="7 8">
    <name type="scientific">Anncaliia algerae PRA339</name>
    <dbReference type="NCBI Taxonomy" id="1288291"/>
    <lineage>
        <taxon>Eukaryota</taxon>
        <taxon>Fungi</taxon>
        <taxon>Fungi incertae sedis</taxon>
        <taxon>Microsporidia</taxon>
        <taxon>Tubulinosematoidea</taxon>
        <taxon>Tubulinosematidae</taxon>
        <taxon>Anncaliia</taxon>
    </lineage>
</organism>
<dbReference type="InterPro" id="IPR002761">
    <property type="entry name" value="Diphthami_syn_dom"/>
</dbReference>
<proteinExistence type="predicted"/>
<evidence type="ECO:0000313" key="8">
    <source>
        <dbReference type="Proteomes" id="UP000030655"/>
    </source>
</evidence>
<evidence type="ECO:0000256" key="1">
    <source>
        <dbReference type="ARBA" id="ARBA00012089"/>
    </source>
</evidence>
<dbReference type="FunFam" id="3.40.50.620:FF:000145">
    <property type="entry name" value="ATP-binding domain containing protein"/>
    <property type="match status" value="1"/>
</dbReference>
<dbReference type="PANTHER" id="PTHR12196:SF2">
    <property type="entry name" value="DIPHTHINE--AMMONIA LIGASE"/>
    <property type="match status" value="1"/>
</dbReference>
<dbReference type="Pfam" id="PF01902">
    <property type="entry name" value="Diphthami_syn_2"/>
    <property type="match status" value="1"/>
</dbReference>
<evidence type="ECO:0000256" key="3">
    <source>
        <dbReference type="ARBA" id="ARBA00029814"/>
    </source>
</evidence>
<dbReference type="GO" id="GO:0017178">
    <property type="term" value="F:diphthine-ammonia ligase activity"/>
    <property type="evidence" value="ECO:0007669"/>
    <property type="project" value="UniProtKB-EC"/>
</dbReference>
<reference evidence="8" key="1">
    <citation type="submission" date="2013-02" db="EMBL/GenBank/DDBJ databases">
        <authorList>
            <consortium name="The Broad Institute Genome Sequencing Platform"/>
            <person name="Cuomo C."/>
            <person name="Becnel J."/>
            <person name="Sanscrainte N."/>
            <person name="Walker B."/>
            <person name="Young S.K."/>
            <person name="Zeng Q."/>
            <person name="Gargeya S."/>
            <person name="Fitzgerald M."/>
            <person name="Haas B."/>
            <person name="Abouelleil A."/>
            <person name="Alvarado L."/>
            <person name="Arachchi H.M."/>
            <person name="Berlin A.M."/>
            <person name="Chapman S.B."/>
            <person name="Dewar J."/>
            <person name="Goldberg J."/>
            <person name="Griggs A."/>
            <person name="Gujja S."/>
            <person name="Hansen M."/>
            <person name="Howarth C."/>
            <person name="Imamovic A."/>
            <person name="Larimer J."/>
            <person name="McCowan C."/>
            <person name="Murphy C."/>
            <person name="Neiman D."/>
            <person name="Pearson M."/>
            <person name="Priest M."/>
            <person name="Roberts A."/>
            <person name="Saif S."/>
            <person name="Shea T."/>
            <person name="Sisk P."/>
            <person name="Sykes S."/>
            <person name="Wortman J."/>
            <person name="Nusbaum C."/>
            <person name="Birren B."/>
        </authorList>
    </citation>
    <scope>NUCLEOTIDE SEQUENCE [LARGE SCALE GENOMIC DNA]</scope>
    <source>
        <strain evidence="8">PRA339</strain>
    </source>
</reference>
<dbReference type="EC" id="6.3.1.14" evidence="1"/>
<dbReference type="Gene3D" id="3.40.50.620">
    <property type="entry name" value="HUPs"/>
    <property type="match status" value="1"/>
</dbReference>
<protein>
    <recommendedName>
        <fullName evidence="2">Diphthine--ammonia ligase</fullName>
        <ecNumber evidence="1">6.3.1.14</ecNumber>
    </recommendedName>
    <alternativeName>
        <fullName evidence="3">Diphthamide synthase</fullName>
    </alternativeName>
    <alternativeName>
        <fullName evidence="4">Diphthamide synthetase</fullName>
    </alternativeName>
</protein>